<dbReference type="Proteomes" id="UP000680279">
    <property type="component" value="Unassembled WGS sequence"/>
</dbReference>
<accession>A0ABQ4K348</accession>
<protein>
    <submittedName>
        <fullName evidence="1">Uncharacterized protein</fullName>
    </submittedName>
</protein>
<keyword evidence="2" id="KW-1185">Reference proteome</keyword>
<sequence>MKYYYNPEVRLLLIPQSREKEEMVYDHNVQTWKVPKIGPRPPYYANPRYVQFYPVI</sequence>
<dbReference type="RefSeq" id="WP_018705681.1">
    <property type="nucleotide sequence ID" value="NZ_BOQT01000003.1"/>
</dbReference>
<name>A0ABQ4K348_9BACI</name>
<organism evidence="1 2">
    <name type="scientific">Siminovitchia fordii</name>
    <dbReference type="NCBI Taxonomy" id="254759"/>
    <lineage>
        <taxon>Bacteria</taxon>
        <taxon>Bacillati</taxon>
        <taxon>Bacillota</taxon>
        <taxon>Bacilli</taxon>
        <taxon>Bacillales</taxon>
        <taxon>Bacillaceae</taxon>
        <taxon>Siminovitchia</taxon>
    </lineage>
</organism>
<reference evidence="1 2" key="1">
    <citation type="submission" date="2021-03" db="EMBL/GenBank/DDBJ databases">
        <title>Antimicrobial resistance genes in bacteria isolated from Japanese honey, and their potential for conferring macrolide and lincosamide resistance in the American foulbrood pathogen Paenibacillus larvae.</title>
        <authorList>
            <person name="Okamoto M."/>
            <person name="Kumagai M."/>
            <person name="Kanamori H."/>
            <person name="Takamatsu D."/>
        </authorList>
    </citation>
    <scope>NUCLEOTIDE SEQUENCE [LARGE SCALE GENOMIC DNA]</scope>
    <source>
        <strain evidence="1 2">J1TS3</strain>
    </source>
</reference>
<comment type="caution">
    <text evidence="1">The sequence shown here is derived from an EMBL/GenBank/DDBJ whole genome shotgun (WGS) entry which is preliminary data.</text>
</comment>
<evidence type="ECO:0000313" key="1">
    <source>
        <dbReference type="EMBL" id="GIN20172.1"/>
    </source>
</evidence>
<evidence type="ECO:0000313" key="2">
    <source>
        <dbReference type="Proteomes" id="UP000680279"/>
    </source>
</evidence>
<proteinExistence type="predicted"/>
<dbReference type="EMBL" id="BOQT01000003">
    <property type="protein sequence ID" value="GIN20172.1"/>
    <property type="molecule type" value="Genomic_DNA"/>
</dbReference>
<gene>
    <name evidence="1" type="ORF">J1TS3_13060</name>
</gene>